<feature type="compositionally biased region" description="Basic and acidic residues" evidence="1">
    <location>
        <begin position="38"/>
        <end position="54"/>
    </location>
</feature>
<dbReference type="AlphaFoldDB" id="A0A3E0IA65"/>
<dbReference type="RefSeq" id="WP_116172437.1">
    <property type="nucleotide sequence ID" value="NZ_CP144375.1"/>
</dbReference>
<feature type="region of interest" description="Disordered" evidence="1">
    <location>
        <begin position="18"/>
        <end position="127"/>
    </location>
</feature>
<reference evidence="2 3" key="1">
    <citation type="submission" date="2018-08" db="EMBL/GenBank/DDBJ databases">
        <title>Genomic Encyclopedia of Archaeal and Bacterial Type Strains, Phase II (KMG-II): from individual species to whole genera.</title>
        <authorList>
            <person name="Goeker M."/>
        </authorList>
    </citation>
    <scope>NUCLEOTIDE SEQUENCE [LARGE SCALE GENOMIC DNA]</scope>
    <source>
        <strain evidence="2 3">DSM 45791</strain>
    </source>
</reference>
<sequence>MAIGDSMSQFRSDVDAAVARGGRAAAEARARSAATKGKTRELAGKIRARQEHPQPGDLTSPGMRRAATSFRNDEGLPVERLPEGTELLAPIGSTTPSSPKPPVTGSRRPLPSDDDEDFSQKGILYRG</sequence>
<dbReference type="OrthoDB" id="3697875at2"/>
<feature type="compositionally biased region" description="Low complexity" evidence="1">
    <location>
        <begin position="18"/>
        <end position="34"/>
    </location>
</feature>
<keyword evidence="3" id="KW-1185">Reference proteome</keyword>
<protein>
    <submittedName>
        <fullName evidence="2">Uncharacterized protein</fullName>
    </submittedName>
</protein>
<name>A0A3E0IA65_9PSEU</name>
<organism evidence="2 3">
    <name type="scientific">Kutzneria buriramensis</name>
    <dbReference type="NCBI Taxonomy" id="1045776"/>
    <lineage>
        <taxon>Bacteria</taxon>
        <taxon>Bacillati</taxon>
        <taxon>Actinomycetota</taxon>
        <taxon>Actinomycetes</taxon>
        <taxon>Pseudonocardiales</taxon>
        <taxon>Pseudonocardiaceae</taxon>
        <taxon>Kutzneria</taxon>
    </lineage>
</organism>
<evidence type="ECO:0000313" key="2">
    <source>
        <dbReference type="EMBL" id="REH55539.1"/>
    </source>
</evidence>
<proteinExistence type="predicted"/>
<comment type="caution">
    <text evidence="2">The sequence shown here is derived from an EMBL/GenBank/DDBJ whole genome shotgun (WGS) entry which is preliminary data.</text>
</comment>
<dbReference type="EMBL" id="QUNO01000001">
    <property type="protein sequence ID" value="REH55539.1"/>
    <property type="molecule type" value="Genomic_DNA"/>
</dbReference>
<evidence type="ECO:0000256" key="1">
    <source>
        <dbReference type="SAM" id="MobiDB-lite"/>
    </source>
</evidence>
<dbReference type="Proteomes" id="UP000256269">
    <property type="component" value="Unassembled WGS sequence"/>
</dbReference>
<gene>
    <name evidence="2" type="ORF">BCF44_101563</name>
</gene>
<evidence type="ECO:0000313" key="3">
    <source>
        <dbReference type="Proteomes" id="UP000256269"/>
    </source>
</evidence>
<accession>A0A3E0IA65</accession>